<dbReference type="PANTHER" id="PTHR42988">
    <property type="entry name" value="PHOSPHOHYDROLASE"/>
    <property type="match status" value="1"/>
</dbReference>
<dbReference type="GO" id="GO:0046872">
    <property type="term" value="F:metal ion binding"/>
    <property type="evidence" value="ECO:0007669"/>
    <property type="project" value="UniProtKB-KW"/>
</dbReference>
<keyword evidence="2" id="KW-0378">Hydrolase</keyword>
<name>A0A562VAB7_9ACTN</name>
<organism evidence="6 7">
    <name type="scientific">Stackebrandtia albiflava</name>
    <dbReference type="NCBI Taxonomy" id="406432"/>
    <lineage>
        <taxon>Bacteria</taxon>
        <taxon>Bacillati</taxon>
        <taxon>Actinomycetota</taxon>
        <taxon>Actinomycetes</taxon>
        <taxon>Glycomycetales</taxon>
        <taxon>Glycomycetaceae</taxon>
        <taxon>Stackebrandtia</taxon>
    </lineage>
</organism>
<dbReference type="InterPro" id="IPR050884">
    <property type="entry name" value="CNP_phosphodiesterase-III"/>
</dbReference>
<evidence type="ECO:0000256" key="1">
    <source>
        <dbReference type="ARBA" id="ARBA00022723"/>
    </source>
</evidence>
<evidence type="ECO:0000256" key="2">
    <source>
        <dbReference type="ARBA" id="ARBA00022801"/>
    </source>
</evidence>
<gene>
    <name evidence="6" type="ORF">LX16_0521</name>
</gene>
<dbReference type="Proteomes" id="UP000321617">
    <property type="component" value="Unassembled WGS sequence"/>
</dbReference>
<comment type="caution">
    <text evidence="6">The sequence shown here is derived from an EMBL/GenBank/DDBJ whole genome shotgun (WGS) entry which is preliminary data.</text>
</comment>
<evidence type="ECO:0000256" key="4">
    <source>
        <dbReference type="ARBA" id="ARBA00025742"/>
    </source>
</evidence>
<evidence type="ECO:0000313" key="7">
    <source>
        <dbReference type="Proteomes" id="UP000321617"/>
    </source>
</evidence>
<dbReference type="RefSeq" id="WP_147132516.1">
    <property type="nucleotide sequence ID" value="NZ_BAABIJ010000001.1"/>
</dbReference>
<evidence type="ECO:0000313" key="6">
    <source>
        <dbReference type="EMBL" id="TWJ14829.1"/>
    </source>
</evidence>
<accession>A0A562VAB7</accession>
<keyword evidence="3" id="KW-0408">Iron</keyword>
<dbReference type="InterPro" id="IPR004843">
    <property type="entry name" value="Calcineurin-like_PHP"/>
</dbReference>
<evidence type="ECO:0000259" key="5">
    <source>
        <dbReference type="Pfam" id="PF00149"/>
    </source>
</evidence>
<keyword evidence="7" id="KW-1185">Reference proteome</keyword>
<comment type="similarity">
    <text evidence="4">Belongs to the cyclic nucleotide phosphodiesterase class-III family.</text>
</comment>
<dbReference type="InterPro" id="IPR029052">
    <property type="entry name" value="Metallo-depent_PP-like"/>
</dbReference>
<dbReference type="AlphaFoldDB" id="A0A562VAB7"/>
<dbReference type="GO" id="GO:0016787">
    <property type="term" value="F:hydrolase activity"/>
    <property type="evidence" value="ECO:0007669"/>
    <property type="project" value="UniProtKB-KW"/>
</dbReference>
<sequence length="247" mass="26335">MHVTAHISDLHIHDPRSLRRAEAVVDYLNRAAPRSDAVLVTGDIAEHGLAAEYAQAAGLFADMPAPVLHCPGNHDVRGPYRRGLLGLDEGDAPVNRVHEAGGVRFLLCDSVIPGEDDGELDETTLAWLDATLSAAPTTPAYVCFHHPPVPLGVGFVDGMRLRNGDALVTVLNRHPQVAAVLCGHAHTPAFTVLGRLPVLVAPGVTSTVHLDFHAGGPIDREAPPAVTFHIRHADSRITSHVRFVEVG</sequence>
<dbReference type="Gene3D" id="3.60.21.10">
    <property type="match status" value="1"/>
</dbReference>
<evidence type="ECO:0000256" key="3">
    <source>
        <dbReference type="ARBA" id="ARBA00023004"/>
    </source>
</evidence>
<reference evidence="6 7" key="1">
    <citation type="journal article" date="2013" name="Stand. Genomic Sci.">
        <title>Genomic Encyclopedia of Type Strains, Phase I: The one thousand microbial genomes (KMG-I) project.</title>
        <authorList>
            <person name="Kyrpides N.C."/>
            <person name="Woyke T."/>
            <person name="Eisen J.A."/>
            <person name="Garrity G."/>
            <person name="Lilburn T.G."/>
            <person name="Beck B.J."/>
            <person name="Whitman W.B."/>
            <person name="Hugenholtz P."/>
            <person name="Klenk H.P."/>
        </authorList>
    </citation>
    <scope>NUCLEOTIDE SEQUENCE [LARGE SCALE GENOMIC DNA]</scope>
    <source>
        <strain evidence="6 7">DSM 45044</strain>
    </source>
</reference>
<protein>
    <submittedName>
        <fullName evidence="6">3',5'-cyclic AMP phosphodiesterase CpdA</fullName>
    </submittedName>
</protein>
<dbReference type="SUPFAM" id="SSF56300">
    <property type="entry name" value="Metallo-dependent phosphatases"/>
    <property type="match status" value="1"/>
</dbReference>
<dbReference type="Pfam" id="PF00149">
    <property type="entry name" value="Metallophos"/>
    <property type="match status" value="1"/>
</dbReference>
<proteinExistence type="inferred from homology"/>
<dbReference type="EMBL" id="VLLL01000005">
    <property type="protein sequence ID" value="TWJ14829.1"/>
    <property type="molecule type" value="Genomic_DNA"/>
</dbReference>
<dbReference type="PANTHER" id="PTHR42988:SF2">
    <property type="entry name" value="CYCLIC NUCLEOTIDE PHOSPHODIESTERASE CBUA0032-RELATED"/>
    <property type="match status" value="1"/>
</dbReference>
<keyword evidence="1" id="KW-0479">Metal-binding</keyword>
<feature type="domain" description="Calcineurin-like phosphoesterase" evidence="5">
    <location>
        <begin position="5"/>
        <end position="188"/>
    </location>
</feature>
<dbReference type="OrthoDB" id="5241795at2"/>